<accession>A0ACB8TJP6</accession>
<reference evidence="1" key="2">
    <citation type="journal article" date="2022" name="New Phytol.">
        <title>Evolutionary transition to the ectomycorrhizal habit in the genomes of a hyperdiverse lineage of mushroom-forming fungi.</title>
        <authorList>
            <person name="Looney B."/>
            <person name="Miyauchi S."/>
            <person name="Morin E."/>
            <person name="Drula E."/>
            <person name="Courty P.E."/>
            <person name="Kohler A."/>
            <person name="Kuo A."/>
            <person name="LaButti K."/>
            <person name="Pangilinan J."/>
            <person name="Lipzen A."/>
            <person name="Riley R."/>
            <person name="Andreopoulos W."/>
            <person name="He G."/>
            <person name="Johnson J."/>
            <person name="Nolan M."/>
            <person name="Tritt A."/>
            <person name="Barry K.W."/>
            <person name="Grigoriev I.V."/>
            <person name="Nagy L.G."/>
            <person name="Hibbett D."/>
            <person name="Henrissat B."/>
            <person name="Matheny P.B."/>
            <person name="Labbe J."/>
            <person name="Martin F.M."/>
        </authorList>
    </citation>
    <scope>NUCLEOTIDE SEQUENCE</scope>
    <source>
        <strain evidence="1">HHB10654</strain>
    </source>
</reference>
<reference evidence="1" key="1">
    <citation type="submission" date="2021-03" db="EMBL/GenBank/DDBJ databases">
        <authorList>
            <consortium name="DOE Joint Genome Institute"/>
            <person name="Ahrendt S."/>
            <person name="Looney B.P."/>
            <person name="Miyauchi S."/>
            <person name="Morin E."/>
            <person name="Drula E."/>
            <person name="Courty P.E."/>
            <person name="Chicoki N."/>
            <person name="Fauchery L."/>
            <person name="Kohler A."/>
            <person name="Kuo A."/>
            <person name="Labutti K."/>
            <person name="Pangilinan J."/>
            <person name="Lipzen A."/>
            <person name="Riley R."/>
            <person name="Andreopoulos W."/>
            <person name="He G."/>
            <person name="Johnson J."/>
            <person name="Barry K.W."/>
            <person name="Grigoriev I.V."/>
            <person name="Nagy L."/>
            <person name="Hibbett D."/>
            <person name="Henrissat B."/>
            <person name="Matheny P.B."/>
            <person name="Labbe J."/>
            <person name="Martin F."/>
        </authorList>
    </citation>
    <scope>NUCLEOTIDE SEQUENCE</scope>
    <source>
        <strain evidence="1">HHB10654</strain>
    </source>
</reference>
<dbReference type="Proteomes" id="UP000814140">
    <property type="component" value="Unassembled WGS sequence"/>
</dbReference>
<name>A0ACB8TJP6_9AGAM</name>
<proteinExistence type="predicted"/>
<evidence type="ECO:0000313" key="2">
    <source>
        <dbReference type="Proteomes" id="UP000814140"/>
    </source>
</evidence>
<sequence>MAHTVYWPKTFLYAVGNTVPVCLTQDIPPEQSASILLLGCGDPRNILFTLHTSGVDTAALPRNLDFTCCDIEPAILARNVLLLSLIVDGDSPSGHLWNLFYDFFIKKPVLDLLSKQCRKLSDLAKDLDTWNSSEYAHFLRFCTRRTLEELRRHWTLYASFHDLPPARKTKVRDAFMKGMNVVLGKGTVVSGARSAGPLFAEALEVTPELFAHFWRTGINSLDSSDQKEATLLNPLFVYSTNGEGFSVHHGTHALCAFPLAAAFAETKDLPNNKIKSKKPSFLVQCAQDIFEEWCNSFKAVVQKKKSKLVIRFALGEALSICRALHYCASSSSTSSSVYTSAWQNSRWEFDTGDHDADATFRAPVTFDVIDSSNLADSLGLLNLLVVTMPILSRKASSVIMTETLLSAGSDALTGFVNQVGGDLTLMSLLLDLTPSTFVSKFSTYSNIHEILLYRALKQAAPFHERTSWKILSLADSQASRDTSGLVLPISFQPPELAKCLFHVYHKMFADESMDALRQTSSLEMLSRTSLVNYVRASYAFLLHFVKERTKTDWDSVMDNLFDFWHQDTELIFGSNYYQDLCAQLHISDTFTVETMRPAFPRSTKGSILRGWGTLPPVVCVTLVVPRNSLKKLENLGADKLGTPVLQCEIEGPGYRNFFPSIQAVFGNLTSSGSNDATRLTLEEVRDGWSATAPLVMSFWVPSWMFSAQPSESMRVNFMVRASTTNSFLFMSVLGQDLTIFGALVTDSQHVYITRERPSNPGEIEKIKAGSFKQSEAPAAPVVSATLDPECKKISTFSAKVDIVKEDEREVLLSGAAVAYEQVSPSGIEFTFGPCAHKVFFPFPVDGTRIKLRIARKTHFIEVVVPPSGPLTPGGFYLNPYPLIFEGTTPTLWNIHRLNLDRLPALDPTAKSQLSWLNPHVSFMLSDRERSSVSGAQLKQQSVQQTLVDVKESLHSIFIRFTGLQGDGAHTVFALAEPSSGPYMLLFVSALRLDAAANTLALDAYAFPLTNALRERAMGLLERLVARAAPPVQVNTVDNEMRAWLRLLPALAERCRIGWVHGAECEYLRPRGDAEGGLCGCGRGRGGGAPFKVGAAWAELAPLVTRVALGPLFAVSYLDTVAGNLDGPVPPVSSGGNGCALCGKEGRPRLLLCSRCKRVSYCSAECQKADWKIKHKVQCSP</sequence>
<comment type="caution">
    <text evidence="1">The sequence shown here is derived from an EMBL/GenBank/DDBJ whole genome shotgun (WGS) entry which is preliminary data.</text>
</comment>
<organism evidence="1 2">
    <name type="scientific">Artomyces pyxidatus</name>
    <dbReference type="NCBI Taxonomy" id="48021"/>
    <lineage>
        <taxon>Eukaryota</taxon>
        <taxon>Fungi</taxon>
        <taxon>Dikarya</taxon>
        <taxon>Basidiomycota</taxon>
        <taxon>Agaricomycotina</taxon>
        <taxon>Agaricomycetes</taxon>
        <taxon>Russulales</taxon>
        <taxon>Auriscalpiaceae</taxon>
        <taxon>Artomyces</taxon>
    </lineage>
</organism>
<gene>
    <name evidence="1" type="ORF">BV25DRAFT_1895833</name>
</gene>
<evidence type="ECO:0000313" key="1">
    <source>
        <dbReference type="EMBL" id="KAI0068615.1"/>
    </source>
</evidence>
<dbReference type="EMBL" id="MU277187">
    <property type="protein sequence ID" value="KAI0068615.1"/>
    <property type="molecule type" value="Genomic_DNA"/>
</dbReference>
<protein>
    <submittedName>
        <fullName evidence="1">Uncharacterized protein</fullName>
    </submittedName>
</protein>
<keyword evidence="2" id="KW-1185">Reference proteome</keyword>